<proteinExistence type="predicted"/>
<feature type="domain" description="PAS" evidence="1">
    <location>
        <begin position="1"/>
        <end position="56"/>
    </location>
</feature>
<dbReference type="KEGG" id="rev:HUE57_02215"/>
<dbReference type="Pfam" id="PF13426">
    <property type="entry name" value="PAS_9"/>
    <property type="match status" value="1"/>
</dbReference>
<dbReference type="Gene3D" id="3.30.450.20">
    <property type="entry name" value="PAS domain"/>
    <property type="match status" value="1"/>
</dbReference>
<evidence type="ECO:0000313" key="2">
    <source>
        <dbReference type="EMBL" id="QKQ25237.1"/>
    </source>
</evidence>
<reference evidence="2 3" key="1">
    <citation type="submission" date="2020-05" db="EMBL/GenBank/DDBJ databases">
        <title>Horizontal transmission and recombination maintain forever young bacterial symbiont genomes.</title>
        <authorList>
            <person name="Russell S.L."/>
            <person name="Pepper-Tunick E."/>
            <person name="Svedberg J."/>
            <person name="Byrne A."/>
            <person name="Ruelas Castillo J."/>
            <person name="Vollmers C."/>
            <person name="Beinart R.A."/>
            <person name="Corbett-Detig R."/>
        </authorList>
    </citation>
    <scope>NUCLEOTIDE SEQUENCE [LARGE SCALE GENOMIC DNA]</scope>
    <source>
        <strain evidence="2">Santa_Monica_outfall</strain>
    </source>
</reference>
<dbReference type="AlphaFoldDB" id="A0A6N0HSQ1"/>
<evidence type="ECO:0000259" key="1">
    <source>
        <dbReference type="PROSITE" id="PS50112"/>
    </source>
</evidence>
<gene>
    <name evidence="2" type="ORF">HUE57_02215</name>
</gene>
<evidence type="ECO:0000313" key="3">
    <source>
        <dbReference type="Proteomes" id="UP000509658"/>
    </source>
</evidence>
<dbReference type="NCBIfam" id="TIGR00229">
    <property type="entry name" value="sensory_box"/>
    <property type="match status" value="1"/>
</dbReference>
<sequence>MSDTFIRTDLYGVIERVSMSVTDLLGYREDELLGRETSQFYVDANDRQQMLQRLEQEGEVHDYEMQFRRKDEQII</sequence>
<dbReference type="InterPro" id="IPR035965">
    <property type="entry name" value="PAS-like_dom_sf"/>
</dbReference>
<accession>A0A6N0HSQ1</accession>
<protein>
    <submittedName>
        <fullName evidence="2">PAS domain S-box protein</fullName>
    </submittedName>
</protein>
<organism evidence="2 3">
    <name type="scientific">Candidatus Reidiella endopervernicosa</name>
    <dbReference type="NCBI Taxonomy" id="2738883"/>
    <lineage>
        <taxon>Bacteria</taxon>
        <taxon>Pseudomonadati</taxon>
        <taxon>Pseudomonadota</taxon>
        <taxon>Gammaproteobacteria</taxon>
        <taxon>Candidatus Reidiella</taxon>
    </lineage>
</organism>
<name>A0A6N0HSQ1_9GAMM</name>
<dbReference type="CDD" id="cd00130">
    <property type="entry name" value="PAS"/>
    <property type="match status" value="1"/>
</dbReference>
<dbReference type="InterPro" id="IPR000014">
    <property type="entry name" value="PAS"/>
</dbReference>
<dbReference type="SUPFAM" id="SSF55785">
    <property type="entry name" value="PYP-like sensor domain (PAS domain)"/>
    <property type="match status" value="1"/>
</dbReference>
<dbReference type="PROSITE" id="PS50112">
    <property type="entry name" value="PAS"/>
    <property type="match status" value="1"/>
</dbReference>
<keyword evidence="3" id="KW-1185">Reference proteome</keyword>
<dbReference type="Proteomes" id="UP000509658">
    <property type="component" value="Chromosome"/>
</dbReference>
<dbReference type="EMBL" id="CP054491">
    <property type="protein sequence ID" value="QKQ25237.1"/>
    <property type="molecule type" value="Genomic_DNA"/>
</dbReference>